<gene>
    <name evidence="5" type="ORF">BC938DRAFT_474353</name>
</gene>
<keyword evidence="3" id="KW-0732">Signal</keyword>
<evidence type="ECO:0000256" key="3">
    <source>
        <dbReference type="SAM" id="SignalP"/>
    </source>
</evidence>
<keyword evidence="6" id="KW-1185">Reference proteome</keyword>
<sequence length="393" mass="42224">MTGKLLSLFVVSVLIANAQGFTFKNKYPAQWAIPPTNTPQVQQWMAEVNAHPLVNLPIIKTDKDGNPIIPKSLPSNACDWTYNLCINKDITVCPSGYWGLTFDDGPTPHSTKLYDFLKTTNTKATLFYIGSNVVAYPDVAQRACADSHQIAVHTWSHHAITSLTNEQFVAEVKYTEMAIKEVCGVTPKYANYEIRDYIFKSFRPPFGDIDNRIRSLLTAMGYVSVIWDLDTNDWQMPPGGQRTEAQVDADFAKWIAAHPQDKTGHIVLEHELYDTTVSAAIKNIPAVQAVWKTVPVSTCLNDAHPYAEKNVTLPTIASPSSIAKPNNATSSTAAVSSAAASPVAATAASSSAAAAAAVSPSSTPSPSSAETGSGMASTAALAAWVIMSAVFLT</sequence>
<dbReference type="InterPro" id="IPR050248">
    <property type="entry name" value="Polysacc_deacetylase_ArnD"/>
</dbReference>
<dbReference type="InterPro" id="IPR002509">
    <property type="entry name" value="NODB_dom"/>
</dbReference>
<dbReference type="InterPro" id="IPR011330">
    <property type="entry name" value="Glyco_hydro/deAcase_b/a-brl"/>
</dbReference>
<feature type="domain" description="NodB homology" evidence="4">
    <location>
        <begin position="96"/>
        <end position="299"/>
    </location>
</feature>
<dbReference type="Gene3D" id="3.20.20.370">
    <property type="entry name" value="Glycoside hydrolase/deacetylase"/>
    <property type="match status" value="1"/>
</dbReference>
<organism evidence="5 6">
    <name type="scientific">Jimgerdemannia flammicorona</name>
    <dbReference type="NCBI Taxonomy" id="994334"/>
    <lineage>
        <taxon>Eukaryota</taxon>
        <taxon>Fungi</taxon>
        <taxon>Fungi incertae sedis</taxon>
        <taxon>Mucoromycota</taxon>
        <taxon>Mucoromycotina</taxon>
        <taxon>Endogonomycetes</taxon>
        <taxon>Endogonales</taxon>
        <taxon>Endogonaceae</taxon>
        <taxon>Jimgerdemannia</taxon>
    </lineage>
</organism>
<dbReference type="AlphaFoldDB" id="A0A433Q2B9"/>
<dbReference type="PROSITE" id="PS51677">
    <property type="entry name" value="NODB"/>
    <property type="match status" value="1"/>
</dbReference>
<name>A0A433Q2B9_9FUNG</name>
<dbReference type="GO" id="GO:0046872">
    <property type="term" value="F:metal ion binding"/>
    <property type="evidence" value="ECO:0007669"/>
    <property type="project" value="UniProtKB-KW"/>
</dbReference>
<dbReference type="EMBL" id="RBNJ01017856">
    <property type="protein sequence ID" value="RUS23951.1"/>
    <property type="molecule type" value="Genomic_DNA"/>
</dbReference>
<dbReference type="PANTHER" id="PTHR10587:SF133">
    <property type="entry name" value="CHITIN DEACETYLASE 1-RELATED"/>
    <property type="match status" value="1"/>
</dbReference>
<evidence type="ECO:0000313" key="5">
    <source>
        <dbReference type="EMBL" id="RUS23951.1"/>
    </source>
</evidence>
<keyword evidence="2" id="KW-0378">Hydrolase</keyword>
<dbReference type="Proteomes" id="UP000274822">
    <property type="component" value="Unassembled WGS sequence"/>
</dbReference>
<accession>A0A433Q2B9</accession>
<dbReference type="GO" id="GO:0005975">
    <property type="term" value="P:carbohydrate metabolic process"/>
    <property type="evidence" value="ECO:0007669"/>
    <property type="project" value="InterPro"/>
</dbReference>
<feature type="signal peptide" evidence="3">
    <location>
        <begin position="1"/>
        <end position="20"/>
    </location>
</feature>
<evidence type="ECO:0000313" key="6">
    <source>
        <dbReference type="Proteomes" id="UP000274822"/>
    </source>
</evidence>
<dbReference type="PANTHER" id="PTHR10587">
    <property type="entry name" value="GLYCOSYL TRANSFERASE-RELATED"/>
    <property type="match status" value="1"/>
</dbReference>
<reference evidence="5 6" key="1">
    <citation type="journal article" date="2018" name="New Phytol.">
        <title>Phylogenomics of Endogonaceae and evolution of mycorrhizas within Mucoromycota.</title>
        <authorList>
            <person name="Chang Y."/>
            <person name="Desiro A."/>
            <person name="Na H."/>
            <person name="Sandor L."/>
            <person name="Lipzen A."/>
            <person name="Clum A."/>
            <person name="Barry K."/>
            <person name="Grigoriev I.V."/>
            <person name="Martin F.M."/>
            <person name="Stajich J.E."/>
            <person name="Smith M.E."/>
            <person name="Bonito G."/>
            <person name="Spatafora J.W."/>
        </authorList>
    </citation>
    <scope>NUCLEOTIDE SEQUENCE [LARGE SCALE GENOMIC DNA]</scope>
    <source>
        <strain evidence="5 6">AD002</strain>
    </source>
</reference>
<dbReference type="GO" id="GO:0016020">
    <property type="term" value="C:membrane"/>
    <property type="evidence" value="ECO:0007669"/>
    <property type="project" value="TreeGrafter"/>
</dbReference>
<dbReference type="Pfam" id="PF01522">
    <property type="entry name" value="Polysacc_deac_1"/>
    <property type="match status" value="1"/>
</dbReference>
<evidence type="ECO:0000256" key="2">
    <source>
        <dbReference type="ARBA" id="ARBA00022801"/>
    </source>
</evidence>
<protein>
    <submittedName>
        <fullName evidence="5">Carbohydrate esterase family 4 protein</fullName>
    </submittedName>
</protein>
<dbReference type="GO" id="GO:0004099">
    <property type="term" value="F:chitin deacetylase activity"/>
    <property type="evidence" value="ECO:0007669"/>
    <property type="project" value="UniProtKB-ARBA"/>
</dbReference>
<evidence type="ECO:0000256" key="1">
    <source>
        <dbReference type="ARBA" id="ARBA00022723"/>
    </source>
</evidence>
<proteinExistence type="predicted"/>
<keyword evidence="1" id="KW-0479">Metal-binding</keyword>
<evidence type="ECO:0000259" key="4">
    <source>
        <dbReference type="PROSITE" id="PS51677"/>
    </source>
</evidence>
<feature type="chain" id="PRO_5019523488" evidence="3">
    <location>
        <begin position="21"/>
        <end position="393"/>
    </location>
</feature>
<dbReference type="GO" id="GO:0009272">
    <property type="term" value="P:fungal-type cell wall biogenesis"/>
    <property type="evidence" value="ECO:0007669"/>
    <property type="project" value="UniProtKB-ARBA"/>
</dbReference>
<comment type="caution">
    <text evidence="5">The sequence shown here is derived from an EMBL/GenBank/DDBJ whole genome shotgun (WGS) entry which is preliminary data.</text>
</comment>
<dbReference type="SUPFAM" id="SSF88713">
    <property type="entry name" value="Glycoside hydrolase/deacetylase"/>
    <property type="match status" value="1"/>
</dbReference>